<comment type="caution">
    <text evidence="1">The sequence shown here is derived from an EMBL/GenBank/DDBJ whole genome shotgun (WGS) entry which is preliminary data.</text>
</comment>
<accession>A0A9D4XM40</accession>
<gene>
    <name evidence="1" type="ORF">KIW84_046172</name>
</gene>
<reference evidence="1 2" key="1">
    <citation type="journal article" date="2022" name="Nat. Genet.">
        <title>Improved pea reference genome and pan-genome highlight genomic features and evolutionary characteristics.</title>
        <authorList>
            <person name="Yang T."/>
            <person name="Liu R."/>
            <person name="Luo Y."/>
            <person name="Hu S."/>
            <person name="Wang D."/>
            <person name="Wang C."/>
            <person name="Pandey M.K."/>
            <person name="Ge S."/>
            <person name="Xu Q."/>
            <person name="Li N."/>
            <person name="Li G."/>
            <person name="Huang Y."/>
            <person name="Saxena R.K."/>
            <person name="Ji Y."/>
            <person name="Li M."/>
            <person name="Yan X."/>
            <person name="He Y."/>
            <person name="Liu Y."/>
            <person name="Wang X."/>
            <person name="Xiang C."/>
            <person name="Varshney R.K."/>
            <person name="Ding H."/>
            <person name="Gao S."/>
            <person name="Zong X."/>
        </authorList>
    </citation>
    <scope>NUCLEOTIDE SEQUENCE [LARGE SCALE GENOMIC DNA]</scope>
    <source>
        <strain evidence="1 2">cv. Zhongwan 6</strain>
    </source>
</reference>
<dbReference type="AlphaFoldDB" id="A0A9D4XM40"/>
<evidence type="ECO:0000313" key="1">
    <source>
        <dbReference type="EMBL" id="KAI5423062.1"/>
    </source>
</evidence>
<organism evidence="1 2">
    <name type="scientific">Pisum sativum</name>
    <name type="common">Garden pea</name>
    <name type="synonym">Lathyrus oleraceus</name>
    <dbReference type="NCBI Taxonomy" id="3888"/>
    <lineage>
        <taxon>Eukaryota</taxon>
        <taxon>Viridiplantae</taxon>
        <taxon>Streptophyta</taxon>
        <taxon>Embryophyta</taxon>
        <taxon>Tracheophyta</taxon>
        <taxon>Spermatophyta</taxon>
        <taxon>Magnoliopsida</taxon>
        <taxon>eudicotyledons</taxon>
        <taxon>Gunneridae</taxon>
        <taxon>Pentapetalae</taxon>
        <taxon>rosids</taxon>
        <taxon>fabids</taxon>
        <taxon>Fabales</taxon>
        <taxon>Fabaceae</taxon>
        <taxon>Papilionoideae</taxon>
        <taxon>50 kb inversion clade</taxon>
        <taxon>NPAAA clade</taxon>
        <taxon>Hologalegina</taxon>
        <taxon>IRL clade</taxon>
        <taxon>Fabeae</taxon>
        <taxon>Lathyrus</taxon>
    </lineage>
</organism>
<protein>
    <submittedName>
        <fullName evidence="1">Uncharacterized protein</fullName>
    </submittedName>
</protein>
<evidence type="ECO:0000313" key="2">
    <source>
        <dbReference type="Proteomes" id="UP001058974"/>
    </source>
</evidence>
<keyword evidence="2" id="KW-1185">Reference proteome</keyword>
<dbReference type="InterPro" id="IPR052957">
    <property type="entry name" value="Auxin_embryo_med"/>
</dbReference>
<dbReference type="PANTHER" id="PTHR32387:SF3">
    <property type="entry name" value="ATP_DNA BINDING PROTEIN"/>
    <property type="match status" value="1"/>
</dbReference>
<dbReference type="Gramene" id="Psat04G0617200-T1">
    <property type="protein sequence ID" value="KAI5423062.1"/>
    <property type="gene ID" value="KIW84_046172"/>
</dbReference>
<dbReference type="Proteomes" id="UP001058974">
    <property type="component" value="Chromosome 4"/>
</dbReference>
<name>A0A9D4XM40_PEA</name>
<proteinExistence type="predicted"/>
<sequence>MAETGDGESSSYSFRGKWRKNIKGIGFKSVFLVTAQPYIFSKEYQIRFNEKPCPHCSLGYIVSISSEIDFVTRKSMNSESYTLHLSAEENSDAEKECCYYMWRQKFPVRFGRMGCDISLSNS</sequence>
<dbReference type="EMBL" id="JAMSHJ010000004">
    <property type="protein sequence ID" value="KAI5423062.1"/>
    <property type="molecule type" value="Genomic_DNA"/>
</dbReference>
<dbReference type="PANTHER" id="PTHR32387">
    <property type="entry name" value="WU:FJ29H11"/>
    <property type="match status" value="1"/>
</dbReference>